<dbReference type="RefSeq" id="WP_271790259.1">
    <property type="nucleotide sequence ID" value="NZ_CAMXCM010000003.1"/>
</dbReference>
<keyword evidence="2" id="KW-0378">Hydrolase</keyword>
<proteinExistence type="predicted"/>
<dbReference type="Proteomes" id="UP001154255">
    <property type="component" value="Unassembled WGS sequence"/>
</dbReference>
<keyword evidence="2" id="KW-0255">Endonuclease</keyword>
<evidence type="ECO:0000259" key="1">
    <source>
        <dbReference type="Pfam" id="PF10107"/>
    </source>
</evidence>
<protein>
    <submittedName>
        <fullName evidence="2">Predicted secreted endonuclease distantly related to archaeal Holliday junction resolvase</fullName>
    </submittedName>
</protein>
<evidence type="ECO:0000313" key="5">
    <source>
        <dbReference type="Proteomes" id="UP001154259"/>
    </source>
</evidence>
<dbReference type="InterPro" id="IPR019287">
    <property type="entry name" value="Hday_junct_resolvase-rel_dom"/>
</dbReference>
<dbReference type="EMBL" id="CAMXCS010000005">
    <property type="protein sequence ID" value="CAI3953142.1"/>
    <property type="molecule type" value="Genomic_DNA"/>
</dbReference>
<evidence type="ECO:0000313" key="3">
    <source>
        <dbReference type="EMBL" id="CAI3953142.1"/>
    </source>
</evidence>
<gene>
    <name evidence="3" type="ORF">R53529_LOCUS1830</name>
    <name evidence="2" type="ORF">R53530_LOCUS1350</name>
</gene>
<dbReference type="Proteomes" id="UP001154259">
    <property type="component" value="Unassembled WGS sequence"/>
</dbReference>
<keyword evidence="2" id="KW-0540">Nuclease</keyword>
<dbReference type="Pfam" id="PF10107">
    <property type="entry name" value="Endonuc_Holl"/>
    <property type="match status" value="2"/>
</dbReference>
<dbReference type="EMBL" id="CAMXCM010000003">
    <property type="protein sequence ID" value="CAI3943022.1"/>
    <property type="molecule type" value="Genomic_DNA"/>
</dbReference>
<keyword evidence="5" id="KW-1185">Reference proteome</keyword>
<name>A0A9W4TP66_9PROT</name>
<organism evidence="2 4">
    <name type="scientific">Commensalibacter communis</name>
    <dbReference type="NCBI Taxonomy" id="2972786"/>
    <lineage>
        <taxon>Bacteria</taxon>
        <taxon>Pseudomonadati</taxon>
        <taxon>Pseudomonadota</taxon>
        <taxon>Alphaproteobacteria</taxon>
        <taxon>Acetobacterales</taxon>
        <taxon>Acetobacteraceae</taxon>
    </lineage>
</organism>
<evidence type="ECO:0000313" key="2">
    <source>
        <dbReference type="EMBL" id="CAI3943022.1"/>
    </source>
</evidence>
<accession>A0A9W4TP66</accession>
<dbReference type="AlphaFoldDB" id="A0A9W4TP66"/>
<feature type="domain" description="Holliday junction resolvase-related" evidence="1">
    <location>
        <begin position="150"/>
        <end position="235"/>
    </location>
</feature>
<reference evidence="2" key="1">
    <citation type="submission" date="2022-10" db="EMBL/GenBank/DDBJ databases">
        <authorList>
            <person name="Botero Cardona J."/>
        </authorList>
    </citation>
    <scope>NUCLEOTIDE SEQUENCE</scope>
    <source>
        <strain evidence="2">LMG 31819</strain>
        <strain evidence="3">R-53529</strain>
    </source>
</reference>
<sequence length="256" mass="29734">MNIIIMIALIVIIVLLIRYKGQLDTIKYLKIKHKDKTVKATKQALTSSRNSFKRELGELFCPFQKGFPYKARDCIFIGNPIDYIIFNNLEAYRAGQKEIDEIEIVFFEVKATYSANLSKVQTAIEHTALAKKVQFQLYSDSNHSRDRFTKEQSEHFCPFQSDFPYNPRDCRFVGNSIDYIVFNNLQAYRDGQKSVDDIEIILVGIKPNNSPDLSKVQNAIQHAIANKRIRFKVYKYDDNIVSKAKATLIDKYYNYL</sequence>
<dbReference type="GO" id="GO:0004519">
    <property type="term" value="F:endonuclease activity"/>
    <property type="evidence" value="ECO:0007669"/>
    <property type="project" value="UniProtKB-KW"/>
</dbReference>
<evidence type="ECO:0000313" key="4">
    <source>
        <dbReference type="Proteomes" id="UP001154255"/>
    </source>
</evidence>
<comment type="caution">
    <text evidence="2">The sequence shown here is derived from an EMBL/GenBank/DDBJ whole genome shotgun (WGS) entry which is preliminary data.</text>
</comment>
<feature type="domain" description="Holliday junction resolvase-related" evidence="1">
    <location>
        <begin position="32"/>
        <end position="138"/>
    </location>
</feature>